<name>A0AAD6MS04_9EURO</name>
<accession>A0AAD6MS04</accession>
<feature type="region of interest" description="Disordered" evidence="1">
    <location>
        <begin position="20"/>
        <end position="46"/>
    </location>
</feature>
<evidence type="ECO:0000256" key="1">
    <source>
        <dbReference type="SAM" id="MobiDB-lite"/>
    </source>
</evidence>
<dbReference type="EMBL" id="JAQJAN010000018">
    <property type="protein sequence ID" value="KAJ5709584.1"/>
    <property type="molecule type" value="Genomic_DNA"/>
</dbReference>
<evidence type="ECO:0008006" key="4">
    <source>
        <dbReference type="Google" id="ProtNLM"/>
    </source>
</evidence>
<gene>
    <name evidence="2" type="ORF">N7493_009875</name>
</gene>
<reference evidence="2" key="1">
    <citation type="journal article" date="2023" name="IMA Fungus">
        <title>Comparative genomic study of the Penicillium genus elucidates a diverse pangenome and 15 lateral gene transfer events.</title>
        <authorList>
            <person name="Petersen C."/>
            <person name="Sorensen T."/>
            <person name="Nielsen M.R."/>
            <person name="Sondergaard T.E."/>
            <person name="Sorensen J.L."/>
            <person name="Fitzpatrick D.A."/>
            <person name="Frisvad J.C."/>
            <person name="Nielsen K.L."/>
        </authorList>
    </citation>
    <scope>NUCLEOTIDE SEQUENCE</scope>
    <source>
        <strain evidence="2">IBT 17514</strain>
    </source>
</reference>
<feature type="compositionally biased region" description="Basic residues" evidence="1">
    <location>
        <begin position="20"/>
        <end position="31"/>
    </location>
</feature>
<comment type="caution">
    <text evidence="2">The sequence shown here is derived from an EMBL/GenBank/DDBJ whole genome shotgun (WGS) entry which is preliminary data.</text>
</comment>
<proteinExistence type="predicted"/>
<evidence type="ECO:0000313" key="3">
    <source>
        <dbReference type="Proteomes" id="UP001215712"/>
    </source>
</evidence>
<sequence>MPVTTRSALRLVKAAKARAIKKPPSKKKKPHVNNIVAKTKGGETSPAEMLAPPRILQWITLKDPANGVISNSDEIFSILQEIQKLPECICLARGRPEELNDIEWLLIEWRSKADMEKFLTSELSFRFKEALASRPWSQEVGPLLDTAGPHIIHNSPTTLQHNIHEVLTFYFPADLHLKTIASIEKFEGLRSFGVEPEYLPEDPLSGLVINFPVMWKETCEYQGTIARRLTWFNVFLHKEGERIFKEIRHVRSKPHDVMDDMSHQLEGLGMLEYESLHTSFVQALHYVDENYALDPTNFVTTWSDTPSFPPGMWKLPPEMFEVDDSEL</sequence>
<evidence type="ECO:0000313" key="2">
    <source>
        <dbReference type="EMBL" id="KAJ5709584.1"/>
    </source>
</evidence>
<dbReference type="AlphaFoldDB" id="A0AAD6MS04"/>
<organism evidence="2 3">
    <name type="scientific">Penicillium malachiteum</name>
    <dbReference type="NCBI Taxonomy" id="1324776"/>
    <lineage>
        <taxon>Eukaryota</taxon>
        <taxon>Fungi</taxon>
        <taxon>Dikarya</taxon>
        <taxon>Ascomycota</taxon>
        <taxon>Pezizomycotina</taxon>
        <taxon>Eurotiomycetes</taxon>
        <taxon>Eurotiomycetidae</taxon>
        <taxon>Eurotiales</taxon>
        <taxon>Aspergillaceae</taxon>
        <taxon>Penicillium</taxon>
    </lineage>
</organism>
<reference evidence="2" key="2">
    <citation type="submission" date="2023-01" db="EMBL/GenBank/DDBJ databases">
        <authorList>
            <person name="Petersen C."/>
        </authorList>
    </citation>
    <scope>NUCLEOTIDE SEQUENCE</scope>
    <source>
        <strain evidence="2">IBT 17514</strain>
    </source>
</reference>
<dbReference type="Proteomes" id="UP001215712">
    <property type="component" value="Unassembled WGS sequence"/>
</dbReference>
<protein>
    <recommendedName>
        <fullName evidence="4">ABM domain-containing protein</fullName>
    </recommendedName>
</protein>
<keyword evidence="3" id="KW-1185">Reference proteome</keyword>